<feature type="transmembrane region" description="Helical" evidence="2">
    <location>
        <begin position="38"/>
        <end position="59"/>
    </location>
</feature>
<organism evidence="3 4">
    <name type="scientific">Komagataeibacter europaeus NBRC 3261</name>
    <dbReference type="NCBI Taxonomy" id="1234669"/>
    <lineage>
        <taxon>Bacteria</taxon>
        <taxon>Pseudomonadati</taxon>
        <taxon>Pseudomonadota</taxon>
        <taxon>Alphaproteobacteria</taxon>
        <taxon>Acetobacterales</taxon>
        <taxon>Acetobacteraceae</taxon>
        <taxon>Komagataeibacter</taxon>
    </lineage>
</organism>
<accession>A0A0D6PY66</accession>
<dbReference type="RefSeq" id="WP_048849970.1">
    <property type="nucleotide sequence ID" value="NZ_BANI01000025.1"/>
</dbReference>
<evidence type="ECO:0008006" key="5">
    <source>
        <dbReference type="Google" id="ProtNLM"/>
    </source>
</evidence>
<dbReference type="AlphaFoldDB" id="A0A0D6PY66"/>
<keyword evidence="2" id="KW-1133">Transmembrane helix</keyword>
<protein>
    <recommendedName>
        <fullName evidence="5">WYL domain-containing protein</fullName>
    </recommendedName>
</protein>
<reference evidence="3 4" key="1">
    <citation type="submission" date="2012-11" db="EMBL/GenBank/DDBJ databases">
        <title>Whole genome sequence of Gluconacetobacter europaeus NBRC3261.</title>
        <authorList>
            <person name="Azuma Y."/>
            <person name="Higashiura N."/>
            <person name="Hirakawa H."/>
            <person name="Matsushita K."/>
        </authorList>
    </citation>
    <scope>NUCLEOTIDE SEQUENCE [LARGE SCALE GENOMIC DNA]</scope>
    <source>
        <strain evidence="3 4">NBRC 3261</strain>
    </source>
</reference>
<gene>
    <name evidence="3" type="ORF">Geu3261_0025_012</name>
</gene>
<name>A0A0D6PY66_KOMEU</name>
<evidence type="ECO:0000256" key="2">
    <source>
        <dbReference type="SAM" id="Phobius"/>
    </source>
</evidence>
<evidence type="ECO:0000256" key="1">
    <source>
        <dbReference type="SAM" id="MobiDB-lite"/>
    </source>
</evidence>
<dbReference type="Proteomes" id="UP000032675">
    <property type="component" value="Unassembled WGS sequence"/>
</dbReference>
<proteinExistence type="predicted"/>
<keyword evidence="2" id="KW-0472">Membrane</keyword>
<evidence type="ECO:0000313" key="4">
    <source>
        <dbReference type="Proteomes" id="UP000032675"/>
    </source>
</evidence>
<sequence>MPALIGIIIVLLVGTWIWGKIEDAYHATIGKMMSGDNLSLILLVAFCATVPVCLCISIFGRRRAARINGVAEDHSRGGAVHIQRLPQHARLGRYTDGVVDDLAIGAGGKDSIRIPLHISYLGGSGTPTDRNIDVLSYTLGWTPTHAVVPLYLTAFCHLQNAQRMFRADRILDAYDPETGEEIQDLRTYLDEKAPLCPREPKYAGDDIEPPNSRRREPSRDTILIPISPCNVMVDYEDQNGPETCVGTVESFTYVVNQRVTVVVDINIRRAFDQKTQVIKYRQVTSATDPASGNAIPSLGEWLWSHRIR</sequence>
<keyword evidence="2" id="KW-0812">Transmembrane</keyword>
<evidence type="ECO:0000313" key="3">
    <source>
        <dbReference type="EMBL" id="GAN95456.1"/>
    </source>
</evidence>
<dbReference type="EMBL" id="BANI01000025">
    <property type="protein sequence ID" value="GAN95456.1"/>
    <property type="molecule type" value="Genomic_DNA"/>
</dbReference>
<comment type="caution">
    <text evidence="3">The sequence shown here is derived from an EMBL/GenBank/DDBJ whole genome shotgun (WGS) entry which is preliminary data.</text>
</comment>
<feature type="region of interest" description="Disordered" evidence="1">
    <location>
        <begin position="199"/>
        <end position="218"/>
    </location>
</feature>